<dbReference type="Proteomes" id="UP001501612">
    <property type="component" value="Unassembled WGS sequence"/>
</dbReference>
<evidence type="ECO:0000256" key="1">
    <source>
        <dbReference type="SAM" id="MobiDB-lite"/>
    </source>
</evidence>
<feature type="transmembrane region" description="Helical" evidence="2">
    <location>
        <begin position="206"/>
        <end position="222"/>
    </location>
</feature>
<feature type="transmembrane region" description="Helical" evidence="2">
    <location>
        <begin position="148"/>
        <end position="171"/>
    </location>
</feature>
<dbReference type="EMBL" id="BAAAMY010000004">
    <property type="protein sequence ID" value="GAA1916020.1"/>
    <property type="molecule type" value="Genomic_DNA"/>
</dbReference>
<name>A0ABN2P9M2_9ACTN</name>
<evidence type="ECO:0000313" key="4">
    <source>
        <dbReference type="Proteomes" id="UP001501612"/>
    </source>
</evidence>
<organism evidence="3 4">
    <name type="scientific">Nocardioides lentus</name>
    <dbReference type="NCBI Taxonomy" id="338077"/>
    <lineage>
        <taxon>Bacteria</taxon>
        <taxon>Bacillati</taxon>
        <taxon>Actinomycetota</taxon>
        <taxon>Actinomycetes</taxon>
        <taxon>Propionibacteriales</taxon>
        <taxon>Nocardioidaceae</taxon>
        <taxon>Nocardioides</taxon>
    </lineage>
</organism>
<feature type="compositionally biased region" description="Basic residues" evidence="1">
    <location>
        <begin position="238"/>
        <end position="257"/>
    </location>
</feature>
<dbReference type="NCBIfam" id="TIGR04370">
    <property type="entry name" value="glyco_rpt_poly"/>
    <property type="match status" value="1"/>
</dbReference>
<accession>A0ABN2P9M2</accession>
<feature type="transmembrane region" description="Helical" evidence="2">
    <location>
        <begin position="183"/>
        <end position="200"/>
    </location>
</feature>
<proteinExistence type="predicted"/>
<comment type="caution">
    <text evidence="3">The sequence shown here is derived from an EMBL/GenBank/DDBJ whole genome shotgun (WGS) entry which is preliminary data.</text>
</comment>
<feature type="transmembrane region" description="Helical" evidence="2">
    <location>
        <begin position="15"/>
        <end position="33"/>
    </location>
</feature>
<evidence type="ECO:0008006" key="5">
    <source>
        <dbReference type="Google" id="ProtNLM"/>
    </source>
</evidence>
<evidence type="ECO:0000313" key="3">
    <source>
        <dbReference type="EMBL" id="GAA1916020.1"/>
    </source>
</evidence>
<keyword evidence="4" id="KW-1185">Reference proteome</keyword>
<sequence length="267" mass="28694">MLAAIFSLLGTGQRSPLVLFAIVLATFAYLVSGRRVTGKTVFAVFFVFVPVITLATAVLGRSGAGNSSVLGLLGEFLQRILASNQTSSVVGWRYIYRRGPQETFGGEWLESLQGLLPGSAGSTLANEIFAVLYGSDRGTSPPSLWGSIYYNFGYSGIAVAPVILAMIFAGVTRLGTRSKERNTLELIGIAGVFATIGTWVAGTPVYLLNTGIAVYAVVWVIGSRQSLTADPFGDAKGLSRRRRSRRPRPRPRPRPRRIVAANDIHAE</sequence>
<gene>
    <name evidence="3" type="ORF">GCM10009737_16830</name>
</gene>
<keyword evidence="2" id="KW-1133">Transmembrane helix</keyword>
<evidence type="ECO:0000256" key="2">
    <source>
        <dbReference type="SAM" id="Phobius"/>
    </source>
</evidence>
<reference evidence="3 4" key="1">
    <citation type="journal article" date="2019" name="Int. J. Syst. Evol. Microbiol.">
        <title>The Global Catalogue of Microorganisms (GCM) 10K type strain sequencing project: providing services to taxonomists for standard genome sequencing and annotation.</title>
        <authorList>
            <consortium name="The Broad Institute Genomics Platform"/>
            <consortium name="The Broad Institute Genome Sequencing Center for Infectious Disease"/>
            <person name="Wu L."/>
            <person name="Ma J."/>
        </authorList>
    </citation>
    <scope>NUCLEOTIDE SEQUENCE [LARGE SCALE GENOMIC DNA]</scope>
    <source>
        <strain evidence="3 4">JCM 14046</strain>
    </source>
</reference>
<feature type="transmembrane region" description="Helical" evidence="2">
    <location>
        <begin position="40"/>
        <end position="60"/>
    </location>
</feature>
<keyword evidence="2" id="KW-0812">Transmembrane</keyword>
<feature type="region of interest" description="Disordered" evidence="1">
    <location>
        <begin position="232"/>
        <end position="267"/>
    </location>
</feature>
<keyword evidence="2" id="KW-0472">Membrane</keyword>
<protein>
    <recommendedName>
        <fullName evidence="5">Oligosaccharide repeat unit polymerase</fullName>
    </recommendedName>
</protein>